<evidence type="ECO:0000259" key="8">
    <source>
        <dbReference type="PROSITE" id="PS00651"/>
    </source>
</evidence>
<keyword evidence="5 7" id="KW-0687">Ribonucleoprotein</keyword>
<protein>
    <recommendedName>
        <fullName evidence="6 7">Large ribosomal subunit protein bL9</fullName>
    </recommendedName>
</protein>
<evidence type="ECO:0000256" key="1">
    <source>
        <dbReference type="ARBA" id="ARBA00010605"/>
    </source>
</evidence>
<dbReference type="PANTHER" id="PTHR21368">
    <property type="entry name" value="50S RIBOSOMAL PROTEIN L9"/>
    <property type="match status" value="1"/>
</dbReference>
<keyword evidence="3 7" id="KW-0694">RNA-binding</keyword>
<keyword evidence="4 7" id="KW-0689">Ribosomal protein</keyword>
<organism evidence="9">
    <name type="scientific">uncultured Desulfobacteraceae bacterium</name>
    <dbReference type="NCBI Taxonomy" id="218296"/>
    <lineage>
        <taxon>Bacteria</taxon>
        <taxon>Pseudomonadati</taxon>
        <taxon>Thermodesulfobacteriota</taxon>
        <taxon>Desulfobacteria</taxon>
        <taxon>Desulfobacterales</taxon>
        <taxon>Desulfobacteraceae</taxon>
        <taxon>environmental samples</taxon>
    </lineage>
</organism>
<dbReference type="PROSITE" id="PS00651">
    <property type="entry name" value="RIBOSOMAL_L9"/>
    <property type="match status" value="1"/>
</dbReference>
<evidence type="ECO:0000256" key="4">
    <source>
        <dbReference type="ARBA" id="ARBA00022980"/>
    </source>
</evidence>
<dbReference type="Gene3D" id="3.40.5.10">
    <property type="entry name" value="Ribosomal protein L9, N-terminal domain"/>
    <property type="match status" value="1"/>
</dbReference>
<dbReference type="GO" id="GO:0003735">
    <property type="term" value="F:structural constituent of ribosome"/>
    <property type="evidence" value="ECO:0007669"/>
    <property type="project" value="InterPro"/>
</dbReference>
<evidence type="ECO:0000313" key="9">
    <source>
        <dbReference type="EMBL" id="VEN72652.1"/>
    </source>
</evidence>
<keyword evidence="2 7" id="KW-0699">rRNA-binding</keyword>
<evidence type="ECO:0000256" key="3">
    <source>
        <dbReference type="ARBA" id="ARBA00022884"/>
    </source>
</evidence>
<dbReference type="InterPro" id="IPR020070">
    <property type="entry name" value="Ribosomal_bL9_N"/>
</dbReference>
<evidence type="ECO:0000256" key="6">
    <source>
        <dbReference type="ARBA" id="ARBA00035292"/>
    </source>
</evidence>
<evidence type="ECO:0000256" key="5">
    <source>
        <dbReference type="ARBA" id="ARBA00023274"/>
    </source>
</evidence>
<dbReference type="EMBL" id="CAACVI010000001">
    <property type="protein sequence ID" value="VEN72652.1"/>
    <property type="molecule type" value="Genomic_DNA"/>
</dbReference>
<sequence length="148" mass="16551">MKVILKETISSLGIIGSEVSVADGYARNYLFPQDKAVSATKANRKIMERDKAKFELQFAKEKEMAAQMAERIEGIECEIKAKVSDEDRLYGSVSVRDILSALADMDIEIEKRMVMLPEPIKTIGTFKVPIRVYPDVEPEVSVNVVPAE</sequence>
<dbReference type="InterPro" id="IPR020594">
    <property type="entry name" value="Ribosomal_bL9_bac/chp"/>
</dbReference>
<dbReference type="GO" id="GO:0019843">
    <property type="term" value="F:rRNA binding"/>
    <property type="evidence" value="ECO:0007669"/>
    <property type="project" value="UniProtKB-UniRule"/>
</dbReference>
<evidence type="ECO:0000256" key="2">
    <source>
        <dbReference type="ARBA" id="ARBA00022730"/>
    </source>
</evidence>
<dbReference type="InterPro" id="IPR036935">
    <property type="entry name" value="Ribosomal_bL9_N_sf"/>
</dbReference>
<dbReference type="Pfam" id="PF01281">
    <property type="entry name" value="Ribosomal_L9_N"/>
    <property type="match status" value="1"/>
</dbReference>
<dbReference type="InterPro" id="IPR036791">
    <property type="entry name" value="Ribosomal_bL9_C_sf"/>
</dbReference>
<accession>A0A484HBU5</accession>
<comment type="function">
    <text evidence="7">Binds to the 23S rRNA.</text>
</comment>
<reference evidence="9" key="1">
    <citation type="submission" date="2019-01" db="EMBL/GenBank/DDBJ databases">
        <authorList>
            <consortium name="Genoscope - CEA"/>
            <person name="William W."/>
        </authorList>
    </citation>
    <scope>NUCLEOTIDE SEQUENCE</scope>
    <source>
        <strain evidence="9">CR-1</strain>
    </source>
</reference>
<dbReference type="InterPro" id="IPR000244">
    <property type="entry name" value="Ribosomal_bL9"/>
</dbReference>
<dbReference type="GO" id="GO:0005840">
    <property type="term" value="C:ribosome"/>
    <property type="evidence" value="ECO:0007669"/>
    <property type="project" value="UniProtKB-KW"/>
</dbReference>
<dbReference type="GO" id="GO:0006412">
    <property type="term" value="P:translation"/>
    <property type="evidence" value="ECO:0007669"/>
    <property type="project" value="UniProtKB-UniRule"/>
</dbReference>
<evidence type="ECO:0000256" key="7">
    <source>
        <dbReference type="HAMAP-Rule" id="MF_00503"/>
    </source>
</evidence>
<dbReference type="NCBIfam" id="TIGR00158">
    <property type="entry name" value="L9"/>
    <property type="match status" value="1"/>
</dbReference>
<dbReference type="GO" id="GO:1990904">
    <property type="term" value="C:ribonucleoprotein complex"/>
    <property type="evidence" value="ECO:0007669"/>
    <property type="project" value="UniProtKB-KW"/>
</dbReference>
<dbReference type="HAMAP" id="MF_00503">
    <property type="entry name" value="Ribosomal_bL9"/>
    <property type="match status" value="1"/>
</dbReference>
<gene>
    <name evidence="7 9" type="primary">rplI</name>
    <name evidence="9" type="ORF">EPICR_10151</name>
</gene>
<dbReference type="AlphaFoldDB" id="A0A484HBU5"/>
<dbReference type="Gene3D" id="3.10.430.100">
    <property type="entry name" value="Ribosomal protein L9, C-terminal domain"/>
    <property type="match status" value="1"/>
</dbReference>
<dbReference type="InterPro" id="IPR009027">
    <property type="entry name" value="Ribosomal_bL9/RNase_H1_N"/>
</dbReference>
<dbReference type="InterPro" id="IPR020069">
    <property type="entry name" value="Ribosomal_bL9_C"/>
</dbReference>
<feature type="domain" description="Ribosomal protein L9" evidence="8">
    <location>
        <begin position="13"/>
        <end position="40"/>
    </location>
</feature>
<dbReference type="SUPFAM" id="SSF55658">
    <property type="entry name" value="L9 N-domain-like"/>
    <property type="match status" value="1"/>
</dbReference>
<comment type="similarity">
    <text evidence="1 7">Belongs to the bacterial ribosomal protein bL9 family.</text>
</comment>
<name>A0A484HBU5_9BACT</name>
<proteinExistence type="inferred from homology"/>
<dbReference type="Pfam" id="PF03948">
    <property type="entry name" value="Ribosomal_L9_C"/>
    <property type="match status" value="1"/>
</dbReference>
<dbReference type="SUPFAM" id="SSF55653">
    <property type="entry name" value="Ribosomal protein L9 C-domain"/>
    <property type="match status" value="1"/>
</dbReference>